<name>A0A0L0P439_CANAR</name>
<feature type="transmembrane region" description="Helical" evidence="1">
    <location>
        <begin position="12"/>
        <end position="30"/>
    </location>
</feature>
<evidence type="ECO:0000313" key="2">
    <source>
        <dbReference type="EMBL" id="KNE01138.1"/>
    </source>
</evidence>
<sequence length="35" mass="4145">MMKNLGQVAGRNWCFIFLFFFVEGEVTLIYEKEAL</sequence>
<comment type="caution">
    <text evidence="2">The sequence shown here is derived from an EMBL/GenBank/DDBJ whole genome shotgun (WGS) entry which is preliminary data.</text>
</comment>
<proteinExistence type="predicted"/>
<keyword evidence="1" id="KW-1133">Transmembrane helix</keyword>
<evidence type="ECO:0000256" key="1">
    <source>
        <dbReference type="SAM" id="Phobius"/>
    </source>
</evidence>
<dbReference type="EMBL" id="LGST01000016">
    <property type="protein sequence ID" value="KNE01138.1"/>
    <property type="molecule type" value="Genomic_DNA"/>
</dbReference>
<reference evidence="3" key="1">
    <citation type="journal article" date="2015" name="BMC Genomics">
        <title>Draft genome of a commonly misdiagnosed multidrug resistant pathogen Candida auris.</title>
        <authorList>
            <person name="Chatterjee S."/>
            <person name="Alampalli S.V."/>
            <person name="Nageshan R.K."/>
            <person name="Chettiar S.T."/>
            <person name="Joshi S."/>
            <person name="Tatu U.S."/>
        </authorList>
    </citation>
    <scope>NUCLEOTIDE SEQUENCE [LARGE SCALE GENOMIC DNA]</scope>
    <source>
        <strain evidence="3">6684</strain>
    </source>
</reference>
<keyword evidence="1" id="KW-0812">Transmembrane</keyword>
<gene>
    <name evidence="2" type="ORF">QG37_02019</name>
</gene>
<keyword evidence="1" id="KW-0472">Membrane</keyword>
<accession>A0A0L0P439</accession>
<dbReference type="AlphaFoldDB" id="A0A0L0P439"/>
<evidence type="ECO:0000313" key="3">
    <source>
        <dbReference type="Proteomes" id="UP000037122"/>
    </source>
</evidence>
<protein>
    <submittedName>
        <fullName evidence="2">Uncharacterized protein</fullName>
    </submittedName>
</protein>
<dbReference type="VEuPathDB" id="FungiDB:QG37_02019"/>
<dbReference type="Proteomes" id="UP000037122">
    <property type="component" value="Unassembled WGS sequence"/>
</dbReference>
<organism evidence="2 3">
    <name type="scientific">Candidozyma auris</name>
    <name type="common">Yeast</name>
    <name type="synonym">Candida auris</name>
    <dbReference type="NCBI Taxonomy" id="498019"/>
    <lineage>
        <taxon>Eukaryota</taxon>
        <taxon>Fungi</taxon>
        <taxon>Dikarya</taxon>
        <taxon>Ascomycota</taxon>
        <taxon>Saccharomycotina</taxon>
        <taxon>Pichiomycetes</taxon>
        <taxon>Metschnikowiaceae</taxon>
        <taxon>Candidozyma</taxon>
    </lineage>
</organism>